<dbReference type="SUPFAM" id="SSF50118">
    <property type="entry name" value="Cell growth inhibitor/plasmid maintenance toxic component"/>
    <property type="match status" value="1"/>
</dbReference>
<organism evidence="3 4">
    <name type="scientific">Microcystis flos-aquae TF09</name>
    <dbReference type="NCBI Taxonomy" id="2060473"/>
    <lineage>
        <taxon>Bacteria</taxon>
        <taxon>Bacillati</taxon>
        <taxon>Cyanobacteriota</taxon>
        <taxon>Cyanophyceae</taxon>
        <taxon>Oscillatoriophycideae</taxon>
        <taxon>Chroococcales</taxon>
        <taxon>Microcystaceae</taxon>
        <taxon>Microcystis</taxon>
    </lineage>
</organism>
<dbReference type="AlphaFoldDB" id="A0A3E0L9S2"/>
<dbReference type="Pfam" id="PF02452">
    <property type="entry name" value="PemK_toxin"/>
    <property type="match status" value="1"/>
</dbReference>
<keyword evidence="2" id="KW-1277">Toxin-antitoxin system</keyword>
<dbReference type="InterPro" id="IPR011067">
    <property type="entry name" value="Plasmid_toxin/cell-grow_inhib"/>
</dbReference>
<accession>A0A3E0L9S2</accession>
<dbReference type="Proteomes" id="UP000256873">
    <property type="component" value="Unassembled WGS sequence"/>
</dbReference>
<name>A0A3E0L9S2_9CHRO</name>
<reference evidence="3 4" key="1">
    <citation type="submission" date="2017-10" db="EMBL/GenBank/DDBJ databases">
        <title>A large-scale comparative metagenomic study reveals the eutrophication-driven functional interactions in six Microcystis-epibionts communities.</title>
        <authorList>
            <person name="Li Q."/>
            <person name="Lin F."/>
        </authorList>
    </citation>
    <scope>NUCLEOTIDE SEQUENCE [LARGE SCALE GENOMIC DNA]</scope>
    <source>
        <strain evidence="3">TF09</strain>
    </source>
</reference>
<evidence type="ECO:0000313" key="4">
    <source>
        <dbReference type="Proteomes" id="UP000256873"/>
    </source>
</evidence>
<sequence length="118" mass="13163">MNVPTVIYEQFDVVVVPFPFTDINATKRRPALILSDALAFNTSVGRSVMAMITTATHSSWLLDVRITNLQAAGLKTPSIVRMKLFTLEHSLIVKRIGKLTVNDRSIVEKALKQLLKLN</sequence>
<dbReference type="GO" id="GO:0003677">
    <property type="term" value="F:DNA binding"/>
    <property type="evidence" value="ECO:0007669"/>
    <property type="project" value="InterPro"/>
</dbReference>
<protein>
    <submittedName>
        <fullName evidence="3">Type II toxin-antitoxin system PemK/MazF family toxin</fullName>
    </submittedName>
</protein>
<evidence type="ECO:0000256" key="2">
    <source>
        <dbReference type="ARBA" id="ARBA00022649"/>
    </source>
</evidence>
<comment type="similarity">
    <text evidence="1">Belongs to the PemK/MazF family.</text>
</comment>
<comment type="caution">
    <text evidence="3">The sequence shown here is derived from an EMBL/GenBank/DDBJ whole genome shotgun (WGS) entry which is preliminary data.</text>
</comment>
<evidence type="ECO:0000256" key="1">
    <source>
        <dbReference type="ARBA" id="ARBA00007521"/>
    </source>
</evidence>
<proteinExistence type="inferred from homology"/>
<evidence type="ECO:0000313" key="3">
    <source>
        <dbReference type="EMBL" id="REJ44135.1"/>
    </source>
</evidence>
<dbReference type="EMBL" id="QQWC01000001">
    <property type="protein sequence ID" value="REJ44135.1"/>
    <property type="molecule type" value="Genomic_DNA"/>
</dbReference>
<dbReference type="Gene3D" id="2.30.30.110">
    <property type="match status" value="1"/>
</dbReference>
<dbReference type="InterPro" id="IPR003477">
    <property type="entry name" value="PemK-like"/>
</dbReference>
<gene>
    <name evidence="3" type="ORF">DWQ54_00870</name>
</gene>